<feature type="transmembrane region" description="Helical" evidence="1">
    <location>
        <begin position="378"/>
        <end position="397"/>
    </location>
</feature>
<feature type="transmembrane region" description="Helical" evidence="1">
    <location>
        <begin position="236"/>
        <end position="253"/>
    </location>
</feature>
<evidence type="ECO:0000313" key="3">
    <source>
        <dbReference type="Proteomes" id="UP000051936"/>
    </source>
</evidence>
<dbReference type="EMBL" id="LJYG01000062">
    <property type="protein sequence ID" value="KRQ12624.1"/>
    <property type="molecule type" value="Genomic_DNA"/>
</dbReference>
<dbReference type="RefSeq" id="WP_063958238.1">
    <property type="nucleotide sequence ID" value="NZ_LJYG01000062.1"/>
</dbReference>
<dbReference type="Proteomes" id="UP000051936">
    <property type="component" value="Unassembled WGS sequence"/>
</dbReference>
<organism evidence="2 3">
    <name type="scientific">Bradyrhizobium manausense</name>
    <dbReference type="NCBI Taxonomy" id="989370"/>
    <lineage>
        <taxon>Bacteria</taxon>
        <taxon>Pseudomonadati</taxon>
        <taxon>Pseudomonadota</taxon>
        <taxon>Alphaproteobacteria</taxon>
        <taxon>Hyphomicrobiales</taxon>
        <taxon>Nitrobacteraceae</taxon>
        <taxon>Bradyrhizobium</taxon>
    </lineage>
</organism>
<proteinExistence type="predicted"/>
<name>A0A0R3DS96_9BRAD</name>
<feature type="transmembrane region" description="Helical" evidence="1">
    <location>
        <begin position="115"/>
        <end position="134"/>
    </location>
</feature>
<feature type="transmembrane region" description="Helical" evidence="1">
    <location>
        <begin position="347"/>
        <end position="366"/>
    </location>
</feature>
<protein>
    <submittedName>
        <fullName evidence="2">Uncharacterized protein</fullName>
    </submittedName>
</protein>
<feature type="transmembrane region" description="Helical" evidence="1">
    <location>
        <begin position="212"/>
        <end position="230"/>
    </location>
</feature>
<dbReference type="STRING" id="989370.AOQ71_15865"/>
<keyword evidence="1" id="KW-1133">Transmembrane helix</keyword>
<keyword evidence="3" id="KW-1185">Reference proteome</keyword>
<accession>A0A0R3DS96</accession>
<dbReference type="AlphaFoldDB" id="A0A0R3DS96"/>
<dbReference type="OrthoDB" id="8182004at2"/>
<feature type="transmembrane region" description="Helical" evidence="1">
    <location>
        <begin position="141"/>
        <end position="162"/>
    </location>
</feature>
<feature type="transmembrane region" description="Helical" evidence="1">
    <location>
        <begin position="56"/>
        <end position="74"/>
    </location>
</feature>
<comment type="caution">
    <text evidence="2">The sequence shown here is derived from an EMBL/GenBank/DDBJ whole genome shotgun (WGS) entry which is preliminary data.</text>
</comment>
<feature type="transmembrane region" description="Helical" evidence="1">
    <location>
        <begin position="29"/>
        <end position="49"/>
    </location>
</feature>
<gene>
    <name evidence="2" type="ORF">AOQ71_15865</name>
</gene>
<sequence length="661" mass="70964">MISRFTFFALLVALSSAIAVSEGFKSPIVASVIMAPSLLAASVLVPSSLLARFVKVLNPLSIAILAAPILWMILQLVPVPVQGWGNSIWITASAALNEPLAERITVDIRATVLSLVQYNAVLATGLVAVIVALDRQRAADFLYVLLCIASCGAAISLLSWAMEFRNEFAPASEGGHVAPVLGTLLSCAAILRELDDARRRREPRPAFMPANWALPVALASLLVCLLALVLRETPTVFIATLLGAELLLAIPIIRKWSLGIWGSTGVFATATLIFVAFFTAIPAKKDTDLTIAIATQSQSATERMLQDIRPTGFGAGSFGSVLPIYRDIGVSSIRERPTDAASIAIDMGRVFFCGLLLVVAVTAWTLVKRSLSRGRDYLYPTLGAAAAVSVAVIGLSAGGLTDLGPSLLLAGLFGLAFGRSLAGAGHETNCPPPQEPIDRRHLRSTLPAQMGHRVLMVLLAVALLSQTIWLLADPRYSDDAIPASAGHILRTVMLRASLSESAQEEQSDRWLVRRNFNTGDLLSTKSRVTASPSALHLLISQLHSSPLRGELWLLLAAASAETEKPEYDMAGLLKMSYYTTPNEVDLFSLRLSLALSRDGLVRNPELRDLIKRDIEIVLTRQRTLEPALMAAYRSASAGGKVFAENLMSGLNASYSQQKKTD</sequence>
<evidence type="ECO:0000313" key="2">
    <source>
        <dbReference type="EMBL" id="KRQ12624.1"/>
    </source>
</evidence>
<feature type="transmembrane region" description="Helical" evidence="1">
    <location>
        <begin position="174"/>
        <end position="191"/>
    </location>
</feature>
<feature type="transmembrane region" description="Helical" evidence="1">
    <location>
        <begin position="454"/>
        <end position="472"/>
    </location>
</feature>
<keyword evidence="1" id="KW-0812">Transmembrane</keyword>
<feature type="transmembrane region" description="Helical" evidence="1">
    <location>
        <begin position="260"/>
        <end position="281"/>
    </location>
</feature>
<keyword evidence="1" id="KW-0472">Membrane</keyword>
<reference evidence="2 3" key="1">
    <citation type="submission" date="2015-09" db="EMBL/GenBank/DDBJ databases">
        <title>Draft Genome Sequence of Bradyrhizobium manausense Strain BR 3351T, a Novel Symbiotic Nitrogen-Fixing Alphaproteobacterium Isolated from Brazilian Amazon Rain Forest.</title>
        <authorList>
            <person name="De Araujo J.L."/>
            <person name="Zilli J.E."/>
        </authorList>
    </citation>
    <scope>NUCLEOTIDE SEQUENCE [LARGE SCALE GENOMIC DNA]</scope>
    <source>
        <strain evidence="2 3">BR3351</strain>
    </source>
</reference>
<evidence type="ECO:0000256" key="1">
    <source>
        <dbReference type="SAM" id="Phobius"/>
    </source>
</evidence>